<evidence type="ECO:0000313" key="3">
    <source>
        <dbReference type="Proteomes" id="UP001432014"/>
    </source>
</evidence>
<evidence type="ECO:0008006" key="4">
    <source>
        <dbReference type="Google" id="ProtNLM"/>
    </source>
</evidence>
<name>A0ABZ1W661_9ACTN</name>
<reference evidence="2 3" key="1">
    <citation type="submission" date="2022-10" db="EMBL/GenBank/DDBJ databases">
        <title>The complete genomes of actinobacterial strains from the NBC collection.</title>
        <authorList>
            <person name="Joergensen T.S."/>
            <person name="Alvarez Arevalo M."/>
            <person name="Sterndorff E.B."/>
            <person name="Faurdal D."/>
            <person name="Vuksanovic O."/>
            <person name="Mourched A.-S."/>
            <person name="Charusanti P."/>
            <person name="Shaw S."/>
            <person name="Blin K."/>
            <person name="Weber T."/>
        </authorList>
    </citation>
    <scope>NUCLEOTIDE SEQUENCE [LARGE SCALE GENOMIC DNA]</scope>
    <source>
        <strain evidence="2 3">NBC_01247</strain>
    </source>
</reference>
<evidence type="ECO:0000313" key="2">
    <source>
        <dbReference type="EMBL" id="WUS56284.1"/>
    </source>
</evidence>
<dbReference type="EMBL" id="CP108482">
    <property type="protein sequence ID" value="WUS56284.1"/>
    <property type="molecule type" value="Genomic_DNA"/>
</dbReference>
<sequence length="367" mass="37611">MRALSRRRTAWIALAAVLAVSAGALLTWRLTNVFGPDRLCGGAVSRADAQQVLGAGRITGSGSGARAGDPTVSCTITARTGLGGTARARVTLRTERAVSPGIDKQVRTVPQMSQLEGGRPGAFSNRTGWVLLPAGCALPVPKDDPLPLKSRGDADVLWADVWFSPDDVLPEKRRAEEQPDTAARAALARVADGMAAAAGRQAGCGAPAAPAGDRLGDPGGQARASEDGKACGLPGLSLGSTAGRTTPLRERVSSEGAPVWICGVEDGHLVSPVLSFTVTADQAWIGAAALDTELRAALPAGWRGTGDTDGPVLVPCGKDTLYLGVSTLDSSLRDGQGEARSELPKDLFARFANAVAAQRGCEPIAPG</sequence>
<protein>
    <recommendedName>
        <fullName evidence="4">DUF4333 domain-containing protein</fullName>
    </recommendedName>
</protein>
<accession>A0ABZ1W661</accession>
<organism evidence="2 3">
    <name type="scientific">Kitasatospora herbaricolor</name>
    <dbReference type="NCBI Taxonomy" id="68217"/>
    <lineage>
        <taxon>Bacteria</taxon>
        <taxon>Bacillati</taxon>
        <taxon>Actinomycetota</taxon>
        <taxon>Actinomycetes</taxon>
        <taxon>Kitasatosporales</taxon>
        <taxon>Streptomycetaceae</taxon>
        <taxon>Kitasatospora</taxon>
    </lineage>
</organism>
<feature type="compositionally biased region" description="Low complexity" evidence="1">
    <location>
        <begin position="202"/>
        <end position="213"/>
    </location>
</feature>
<proteinExistence type="predicted"/>
<dbReference type="RefSeq" id="WP_329499058.1">
    <property type="nucleotide sequence ID" value="NZ_CP108460.1"/>
</dbReference>
<dbReference type="Proteomes" id="UP001432014">
    <property type="component" value="Chromosome"/>
</dbReference>
<gene>
    <name evidence="2" type="ORF">OG469_12585</name>
</gene>
<keyword evidence="3" id="KW-1185">Reference proteome</keyword>
<feature type="region of interest" description="Disordered" evidence="1">
    <location>
        <begin position="202"/>
        <end position="250"/>
    </location>
</feature>
<evidence type="ECO:0000256" key="1">
    <source>
        <dbReference type="SAM" id="MobiDB-lite"/>
    </source>
</evidence>